<evidence type="ECO:0000313" key="2">
    <source>
        <dbReference type="EMBL" id="MBX70384.1"/>
    </source>
</evidence>
<proteinExistence type="predicted"/>
<organism evidence="2">
    <name type="scientific">Rhizophora mucronata</name>
    <name type="common">Asiatic mangrove</name>
    <dbReference type="NCBI Taxonomy" id="61149"/>
    <lineage>
        <taxon>Eukaryota</taxon>
        <taxon>Viridiplantae</taxon>
        <taxon>Streptophyta</taxon>
        <taxon>Embryophyta</taxon>
        <taxon>Tracheophyta</taxon>
        <taxon>Spermatophyta</taxon>
        <taxon>Magnoliopsida</taxon>
        <taxon>eudicotyledons</taxon>
        <taxon>Gunneridae</taxon>
        <taxon>Pentapetalae</taxon>
        <taxon>rosids</taxon>
        <taxon>fabids</taxon>
        <taxon>Malpighiales</taxon>
        <taxon>Rhizophoraceae</taxon>
        <taxon>Rhizophora</taxon>
    </lineage>
</organism>
<dbReference type="EMBL" id="GGEC01089900">
    <property type="protein sequence ID" value="MBX70384.1"/>
    <property type="molecule type" value="Transcribed_RNA"/>
</dbReference>
<keyword evidence="1" id="KW-0472">Membrane</keyword>
<feature type="transmembrane region" description="Helical" evidence="1">
    <location>
        <begin position="39"/>
        <end position="60"/>
    </location>
</feature>
<keyword evidence="1" id="KW-1133">Transmembrane helix</keyword>
<sequence>MFIPFLEDSVSSCNLSCFSSPFLLSPNALSFAPFQSSSMLVLVAGFFFSLCLLHPLFLLINEACLIQSPSHICFLCTSVCNFFISSKDRLTFKACFF</sequence>
<dbReference type="AlphaFoldDB" id="A0A2P2QU39"/>
<reference evidence="2" key="1">
    <citation type="submission" date="2018-02" db="EMBL/GenBank/DDBJ databases">
        <title>Rhizophora mucronata_Transcriptome.</title>
        <authorList>
            <person name="Meera S.P."/>
            <person name="Sreeshan A."/>
            <person name="Augustine A."/>
        </authorList>
    </citation>
    <scope>NUCLEOTIDE SEQUENCE</scope>
    <source>
        <tissue evidence="2">Leaf</tissue>
    </source>
</reference>
<accession>A0A2P2QU39</accession>
<evidence type="ECO:0000256" key="1">
    <source>
        <dbReference type="SAM" id="Phobius"/>
    </source>
</evidence>
<keyword evidence="1" id="KW-0812">Transmembrane</keyword>
<protein>
    <submittedName>
        <fullName evidence="2">Uncharacterized protein</fullName>
    </submittedName>
</protein>
<name>A0A2P2QU39_RHIMU</name>